<reference evidence="3" key="1">
    <citation type="submission" date="2019-08" db="EMBL/GenBank/DDBJ databases">
        <authorList>
            <person name="Kucharzyk K."/>
            <person name="Murdoch R.W."/>
            <person name="Higgins S."/>
            <person name="Loffler F."/>
        </authorList>
    </citation>
    <scope>NUCLEOTIDE SEQUENCE</scope>
</reference>
<name>A0A645HXM2_9ZZZZ</name>
<comment type="caution">
    <text evidence="3">The sequence shown here is derived from an EMBL/GenBank/DDBJ whole genome shotgun (WGS) entry which is preliminary data.</text>
</comment>
<dbReference type="EMBL" id="VSSQ01102389">
    <property type="protein sequence ID" value="MPN43781.1"/>
    <property type="molecule type" value="Genomic_DNA"/>
</dbReference>
<dbReference type="PANTHER" id="PTHR11820:SF7">
    <property type="entry name" value="ACYLPYRUVASE FAHD1, MITOCHONDRIAL"/>
    <property type="match status" value="1"/>
</dbReference>
<dbReference type="Gene3D" id="3.90.850.10">
    <property type="entry name" value="Fumarylacetoacetase-like, C-terminal domain"/>
    <property type="match status" value="1"/>
</dbReference>
<dbReference type="PANTHER" id="PTHR11820">
    <property type="entry name" value="ACYLPYRUVASE"/>
    <property type="match status" value="1"/>
</dbReference>
<evidence type="ECO:0000259" key="2">
    <source>
        <dbReference type="Pfam" id="PF01557"/>
    </source>
</evidence>
<sequence>MERALPEEPLIFLKPSTCIIGDGDEIRIPEGVTNVQHEVELALILGKTGKNIPESEAMSYVSGLAVFNDVTARDMQAADRAKGNPWDLCKGMDTFGPLSEIVPAEGIDIGDLEMVLTVNGEIRQKVNTGRMIFSPARVIAYVSRYMTLEEGDILATGTPEGISEIKPGDIVCASISNIGSVTNKVV</sequence>
<accession>A0A645HXM2</accession>
<organism evidence="3">
    <name type="scientific">bioreactor metagenome</name>
    <dbReference type="NCBI Taxonomy" id="1076179"/>
    <lineage>
        <taxon>unclassified sequences</taxon>
        <taxon>metagenomes</taxon>
        <taxon>ecological metagenomes</taxon>
    </lineage>
</organism>
<dbReference type="InterPro" id="IPR011234">
    <property type="entry name" value="Fumarylacetoacetase-like_C"/>
</dbReference>
<feature type="domain" description="Fumarylacetoacetase-like C-terminal" evidence="2">
    <location>
        <begin position="4"/>
        <end position="186"/>
    </location>
</feature>
<evidence type="ECO:0000256" key="1">
    <source>
        <dbReference type="ARBA" id="ARBA00022723"/>
    </source>
</evidence>
<dbReference type="SUPFAM" id="SSF56529">
    <property type="entry name" value="FAH"/>
    <property type="match status" value="1"/>
</dbReference>
<dbReference type="AlphaFoldDB" id="A0A645HXM2"/>
<evidence type="ECO:0000313" key="3">
    <source>
        <dbReference type="EMBL" id="MPN43781.1"/>
    </source>
</evidence>
<gene>
    <name evidence="3" type="primary">ycgM_12</name>
    <name evidence="3" type="ORF">SDC9_191341</name>
</gene>
<dbReference type="GO" id="GO:0018773">
    <property type="term" value="F:acetylpyruvate hydrolase activity"/>
    <property type="evidence" value="ECO:0007669"/>
    <property type="project" value="TreeGrafter"/>
</dbReference>
<protein>
    <recommendedName>
        <fullName evidence="2">Fumarylacetoacetase-like C-terminal domain-containing protein</fullName>
    </recommendedName>
</protein>
<keyword evidence="1" id="KW-0479">Metal-binding</keyword>
<dbReference type="GO" id="GO:0046872">
    <property type="term" value="F:metal ion binding"/>
    <property type="evidence" value="ECO:0007669"/>
    <property type="project" value="UniProtKB-KW"/>
</dbReference>
<proteinExistence type="predicted"/>
<dbReference type="InterPro" id="IPR036663">
    <property type="entry name" value="Fumarylacetoacetase_C_sf"/>
</dbReference>
<dbReference type="Pfam" id="PF01557">
    <property type="entry name" value="FAA_hydrolase"/>
    <property type="match status" value="1"/>
</dbReference>